<evidence type="ECO:0000259" key="2">
    <source>
        <dbReference type="Pfam" id="PF13349"/>
    </source>
</evidence>
<protein>
    <submittedName>
        <fullName evidence="3">DUF4097 domain-containing protein</fullName>
    </submittedName>
</protein>
<dbReference type="Pfam" id="PF13349">
    <property type="entry name" value="DUF4097"/>
    <property type="match status" value="1"/>
</dbReference>
<feature type="signal peptide" evidence="1">
    <location>
        <begin position="1"/>
        <end position="26"/>
    </location>
</feature>
<evidence type="ECO:0000313" key="4">
    <source>
        <dbReference type="Proteomes" id="UP000316292"/>
    </source>
</evidence>
<dbReference type="AlphaFoldDB" id="A0A538SFT6"/>
<evidence type="ECO:0000256" key="1">
    <source>
        <dbReference type="SAM" id="SignalP"/>
    </source>
</evidence>
<dbReference type="InterPro" id="IPR025164">
    <property type="entry name" value="Toastrack_DUF4097"/>
</dbReference>
<keyword evidence="1" id="KW-0732">Signal</keyword>
<comment type="caution">
    <text evidence="3">The sequence shown here is derived from an EMBL/GenBank/DDBJ whole genome shotgun (WGS) entry which is preliminary data.</text>
</comment>
<proteinExistence type="predicted"/>
<dbReference type="EMBL" id="VBOR01000038">
    <property type="protein sequence ID" value="TMQ50233.1"/>
    <property type="molecule type" value="Genomic_DNA"/>
</dbReference>
<name>A0A538SFT6_UNCEI</name>
<feature type="domain" description="DUF4097" evidence="2">
    <location>
        <begin position="139"/>
        <end position="288"/>
    </location>
</feature>
<accession>A0A538SFT6</accession>
<organism evidence="3 4">
    <name type="scientific">Eiseniibacteriota bacterium</name>
    <dbReference type="NCBI Taxonomy" id="2212470"/>
    <lineage>
        <taxon>Bacteria</taxon>
        <taxon>Candidatus Eiseniibacteriota</taxon>
    </lineage>
</organism>
<sequence>MKPMTQRFRILALGLFFAAAAGSVGAARVEAAEVRRVTEKLIPFQPGGELKIEDKNGNITIEGWPRNEVRIQVTRVVRSEDPNKAEALMKDLEAEVEVHRDRIVVESRFPKLRESIGILDILGRKMATLQIHYLVQVPNETNLSLDTTNGEVRARGVNGQLDASTKNGDMRVEDVNGVLKLATTNGEISLKGVTNRAFARTTNGSVVAEIRRISSTGSVQLQTTNGNVQAYLPKDLRATVDAVTTNGHVSIAFPVEREGLMTSKTVRGTIRGGGVKLTLETTNGNVEVRGIAERAERRHKRS</sequence>
<evidence type="ECO:0000313" key="3">
    <source>
        <dbReference type="EMBL" id="TMQ50233.1"/>
    </source>
</evidence>
<dbReference type="Proteomes" id="UP000316292">
    <property type="component" value="Unassembled WGS sequence"/>
</dbReference>
<feature type="chain" id="PRO_5021787578" evidence="1">
    <location>
        <begin position="27"/>
        <end position="302"/>
    </location>
</feature>
<gene>
    <name evidence="3" type="ORF">E6K71_03040</name>
</gene>
<reference evidence="3 4" key="1">
    <citation type="journal article" date="2019" name="Nat. Microbiol.">
        <title>Mediterranean grassland soil C-N compound turnover is dependent on rainfall and depth, and is mediated by genomically divergent microorganisms.</title>
        <authorList>
            <person name="Diamond S."/>
            <person name="Andeer P.F."/>
            <person name="Li Z."/>
            <person name="Crits-Christoph A."/>
            <person name="Burstein D."/>
            <person name="Anantharaman K."/>
            <person name="Lane K.R."/>
            <person name="Thomas B.C."/>
            <person name="Pan C."/>
            <person name="Northen T.R."/>
            <person name="Banfield J.F."/>
        </authorList>
    </citation>
    <scope>NUCLEOTIDE SEQUENCE [LARGE SCALE GENOMIC DNA]</scope>
    <source>
        <strain evidence="3">WS_1</strain>
    </source>
</reference>